<keyword evidence="4" id="KW-1185">Reference proteome</keyword>
<dbReference type="OrthoDB" id="680346at2"/>
<dbReference type="InterPro" id="IPR010982">
    <property type="entry name" value="Lambda_DNA-bd_dom_sf"/>
</dbReference>
<gene>
    <name evidence="3" type="ORF">FSB73_09405</name>
</gene>
<evidence type="ECO:0000259" key="2">
    <source>
        <dbReference type="PROSITE" id="PS50943"/>
    </source>
</evidence>
<dbReference type="Gene3D" id="1.10.260.40">
    <property type="entry name" value="lambda repressor-like DNA-binding domains"/>
    <property type="match status" value="1"/>
</dbReference>
<sequence>MNSNSTFRRKLGAALKKQRIEKEVKQLTVANEIKVSESYISKLENGKIPIQLIILLNYCAVLNLTMADFMDLFKDFF</sequence>
<evidence type="ECO:0000313" key="3">
    <source>
        <dbReference type="EMBL" id="QEC71847.1"/>
    </source>
</evidence>
<proteinExistence type="predicted"/>
<accession>A0A5B8VJW9</accession>
<dbReference type="EMBL" id="CP042434">
    <property type="protein sequence ID" value="QEC71847.1"/>
    <property type="molecule type" value="Genomic_DNA"/>
</dbReference>
<keyword evidence="1" id="KW-0812">Transmembrane</keyword>
<dbReference type="Pfam" id="PF01381">
    <property type="entry name" value="HTH_3"/>
    <property type="match status" value="1"/>
</dbReference>
<organism evidence="3 4">
    <name type="scientific">Arachidicoccus ginsenosidivorans</name>
    <dbReference type="NCBI Taxonomy" id="496057"/>
    <lineage>
        <taxon>Bacteria</taxon>
        <taxon>Pseudomonadati</taxon>
        <taxon>Bacteroidota</taxon>
        <taxon>Chitinophagia</taxon>
        <taxon>Chitinophagales</taxon>
        <taxon>Chitinophagaceae</taxon>
        <taxon>Arachidicoccus</taxon>
    </lineage>
</organism>
<feature type="transmembrane region" description="Helical" evidence="1">
    <location>
        <begin position="48"/>
        <end position="67"/>
    </location>
</feature>
<dbReference type="PROSITE" id="PS50943">
    <property type="entry name" value="HTH_CROC1"/>
    <property type="match status" value="1"/>
</dbReference>
<protein>
    <submittedName>
        <fullName evidence="3">Helix-turn-helix transcriptional regulator</fullName>
    </submittedName>
</protein>
<reference evidence="3 4" key="1">
    <citation type="journal article" date="2017" name="Int. J. Syst. Evol. Microbiol.">
        <title>Arachidicoccus ginsenosidivorans sp. nov., with ginsenoside-converting activity isolated from ginseng cultivating soil.</title>
        <authorList>
            <person name="Siddiqi M.Z."/>
            <person name="Aslam Z."/>
            <person name="Im W.T."/>
        </authorList>
    </citation>
    <scope>NUCLEOTIDE SEQUENCE [LARGE SCALE GENOMIC DNA]</scope>
    <source>
        <strain evidence="3 4">Gsoil 809</strain>
    </source>
</reference>
<feature type="domain" description="HTH cro/C1-type" evidence="2">
    <location>
        <begin position="15"/>
        <end position="69"/>
    </location>
</feature>
<dbReference type="SMART" id="SM00530">
    <property type="entry name" value="HTH_XRE"/>
    <property type="match status" value="1"/>
</dbReference>
<dbReference type="Proteomes" id="UP000321291">
    <property type="component" value="Chromosome"/>
</dbReference>
<evidence type="ECO:0000313" key="4">
    <source>
        <dbReference type="Proteomes" id="UP000321291"/>
    </source>
</evidence>
<dbReference type="InterPro" id="IPR001387">
    <property type="entry name" value="Cro/C1-type_HTH"/>
</dbReference>
<dbReference type="AlphaFoldDB" id="A0A5B8VJW9"/>
<evidence type="ECO:0000256" key="1">
    <source>
        <dbReference type="SAM" id="Phobius"/>
    </source>
</evidence>
<dbReference type="SUPFAM" id="SSF47413">
    <property type="entry name" value="lambda repressor-like DNA-binding domains"/>
    <property type="match status" value="1"/>
</dbReference>
<dbReference type="KEGG" id="agi:FSB73_09405"/>
<dbReference type="RefSeq" id="WP_146781259.1">
    <property type="nucleotide sequence ID" value="NZ_CP042434.1"/>
</dbReference>
<keyword evidence="1" id="KW-0472">Membrane</keyword>
<dbReference type="GO" id="GO:0003677">
    <property type="term" value="F:DNA binding"/>
    <property type="evidence" value="ECO:0007669"/>
    <property type="project" value="InterPro"/>
</dbReference>
<name>A0A5B8VJW9_9BACT</name>
<dbReference type="CDD" id="cd00093">
    <property type="entry name" value="HTH_XRE"/>
    <property type="match status" value="1"/>
</dbReference>
<keyword evidence="1" id="KW-1133">Transmembrane helix</keyword>